<reference evidence="1" key="1">
    <citation type="journal article" date="2015" name="Nature">
        <title>Complex archaea that bridge the gap between prokaryotes and eukaryotes.</title>
        <authorList>
            <person name="Spang A."/>
            <person name="Saw J.H."/>
            <person name="Jorgensen S.L."/>
            <person name="Zaremba-Niedzwiedzka K."/>
            <person name="Martijn J."/>
            <person name="Lind A.E."/>
            <person name="van Eijk R."/>
            <person name="Schleper C."/>
            <person name="Guy L."/>
            <person name="Ettema T.J."/>
        </authorList>
    </citation>
    <scope>NUCLEOTIDE SEQUENCE</scope>
</reference>
<name>A0A0F9N1F9_9ZZZZ</name>
<protein>
    <submittedName>
        <fullName evidence="1">Uncharacterized protein</fullName>
    </submittedName>
</protein>
<gene>
    <name evidence="1" type="ORF">LCGC14_1391450</name>
</gene>
<dbReference type="AlphaFoldDB" id="A0A0F9N1F9"/>
<evidence type="ECO:0000313" key="1">
    <source>
        <dbReference type="EMBL" id="KKM75317.1"/>
    </source>
</evidence>
<organism evidence="1">
    <name type="scientific">marine sediment metagenome</name>
    <dbReference type="NCBI Taxonomy" id="412755"/>
    <lineage>
        <taxon>unclassified sequences</taxon>
        <taxon>metagenomes</taxon>
        <taxon>ecological metagenomes</taxon>
    </lineage>
</organism>
<sequence>MRKAIESDKKIVELLDLKVGDFLRLIVENCS</sequence>
<dbReference type="EMBL" id="LAZR01008997">
    <property type="protein sequence ID" value="KKM75317.1"/>
    <property type="molecule type" value="Genomic_DNA"/>
</dbReference>
<comment type="caution">
    <text evidence="1">The sequence shown here is derived from an EMBL/GenBank/DDBJ whole genome shotgun (WGS) entry which is preliminary data.</text>
</comment>
<accession>A0A0F9N1F9</accession>
<proteinExistence type="predicted"/>